<dbReference type="CDD" id="cd20305">
    <property type="entry name" value="cupin_OxDC_C"/>
    <property type="match status" value="1"/>
</dbReference>
<feature type="binding site" evidence="2">
    <location>
        <position position="285"/>
    </location>
    <ligand>
        <name>Mn(2+)</name>
        <dbReference type="ChEBI" id="CHEBI:29035"/>
        <label>2</label>
    </ligand>
</feature>
<dbReference type="RefSeq" id="WP_184628338.1">
    <property type="nucleotide sequence ID" value="NZ_JACHCC010000012.1"/>
</dbReference>
<dbReference type="SMART" id="SM00835">
    <property type="entry name" value="Cupin_1"/>
    <property type="match status" value="2"/>
</dbReference>
<feature type="binding site" evidence="2">
    <location>
        <position position="104"/>
    </location>
    <ligand>
        <name>Mn(2+)</name>
        <dbReference type="ChEBI" id="CHEBI:29035"/>
        <label>1</label>
    </ligand>
</feature>
<evidence type="ECO:0000313" key="6">
    <source>
        <dbReference type="Proteomes" id="UP000521017"/>
    </source>
</evidence>
<dbReference type="GO" id="GO:0046872">
    <property type="term" value="F:metal ion binding"/>
    <property type="evidence" value="ECO:0007669"/>
    <property type="project" value="UniProtKB-KW"/>
</dbReference>
<dbReference type="InterPro" id="IPR006045">
    <property type="entry name" value="Cupin_1"/>
</dbReference>
<dbReference type="InterPro" id="IPR011051">
    <property type="entry name" value="RmlC_Cupin_sf"/>
</dbReference>
<gene>
    <name evidence="5" type="ORF">HDF25_004247</name>
</gene>
<evidence type="ECO:0000256" key="3">
    <source>
        <dbReference type="SAM" id="SignalP"/>
    </source>
</evidence>
<dbReference type="AlphaFoldDB" id="A0A7X0MLP3"/>
<dbReference type="PANTHER" id="PTHR35848">
    <property type="entry name" value="OXALATE-BINDING PROTEIN"/>
    <property type="match status" value="1"/>
</dbReference>
<feature type="binding site" evidence="2">
    <location>
        <position position="106"/>
    </location>
    <ligand>
        <name>Mn(2+)</name>
        <dbReference type="ChEBI" id="CHEBI:29035"/>
        <label>1</label>
    </ligand>
</feature>
<feature type="domain" description="Cupin type-1" evidence="4">
    <location>
        <begin position="58"/>
        <end position="203"/>
    </location>
</feature>
<sequence>MATTRRGFISAASLSTLGLVTAATSLNLLVPEKAGASTKSLKEKTMQNPQEELEDFVYDIENGSKGWTGTGGTAKEATVEEFPVSQSIAGVIMRLTPGSFRELHWHSIAAEWAYVLEGKVRTTVVSPDGTTSTDDFEKGDIWYFPKGHGHCLQCLGDQSCKFLLGFDNGHFSEFGTFSSTDWISHVSPEILARNSALPASTFASFPRKELYIGTGKIATGPKPQNLDPNIPTSDSAHKFRMETDGVYQKFNGGFTKKVSSKEFPIQTTLTALRMDIEPGAIRELHWHPNADEWQYVISGKGNVSIFGSHGRVKTMAYKKGMVSFIKQGYGHYIENTGTETLKLIILFNAGEYQEISLNTWLNANPIQLVADHFDLTPAQTSSLAKHKTGIY</sequence>
<name>A0A7X0MLP3_9SPHI</name>
<dbReference type="Gene3D" id="2.60.120.10">
    <property type="entry name" value="Jelly Rolls"/>
    <property type="match status" value="2"/>
</dbReference>
<keyword evidence="5" id="KW-0456">Lyase</keyword>
<feature type="signal peptide" evidence="3">
    <location>
        <begin position="1"/>
        <end position="22"/>
    </location>
</feature>
<feature type="binding site" evidence="2">
    <location>
        <position position="331"/>
    </location>
    <ligand>
        <name>Mn(2+)</name>
        <dbReference type="ChEBI" id="CHEBI:29035"/>
        <label>2</label>
    </ligand>
</feature>
<dbReference type="InterPro" id="IPR014710">
    <property type="entry name" value="RmlC-like_jellyroll"/>
</dbReference>
<dbReference type="EC" id="4.1.1.2" evidence="5"/>
<feature type="binding site" evidence="2">
    <location>
        <position position="150"/>
    </location>
    <ligand>
        <name>Mn(2+)</name>
        <dbReference type="ChEBI" id="CHEBI:29035"/>
        <label>1</label>
    </ligand>
</feature>
<evidence type="ECO:0000259" key="4">
    <source>
        <dbReference type="SMART" id="SM00835"/>
    </source>
</evidence>
<dbReference type="NCBIfam" id="TIGR03404">
    <property type="entry name" value="bicupin_oxalic"/>
    <property type="match status" value="1"/>
</dbReference>
<dbReference type="GO" id="GO:0033609">
    <property type="term" value="P:oxalate metabolic process"/>
    <property type="evidence" value="ECO:0007669"/>
    <property type="project" value="InterPro"/>
</dbReference>
<proteinExistence type="predicted"/>
<dbReference type="PANTHER" id="PTHR35848:SF9">
    <property type="entry name" value="SLL1358 PROTEIN"/>
    <property type="match status" value="1"/>
</dbReference>
<keyword evidence="3" id="KW-0732">Signal</keyword>
<dbReference type="CDD" id="cd20304">
    <property type="entry name" value="cupin_OxDC_N"/>
    <property type="match status" value="1"/>
</dbReference>
<keyword evidence="1 2" id="KW-0479">Metal-binding</keyword>
<feature type="binding site" evidence="2">
    <location>
        <position position="292"/>
    </location>
    <ligand>
        <name>Mn(2+)</name>
        <dbReference type="ChEBI" id="CHEBI:29035"/>
        <label>2</label>
    </ligand>
</feature>
<dbReference type="Pfam" id="PF00190">
    <property type="entry name" value="Cupin_1"/>
    <property type="match status" value="2"/>
</dbReference>
<dbReference type="Proteomes" id="UP000521017">
    <property type="component" value="Unassembled WGS sequence"/>
</dbReference>
<comment type="cofactor">
    <cofactor evidence="2">
        <name>Mn(2+)</name>
        <dbReference type="ChEBI" id="CHEBI:29035"/>
    </cofactor>
    <text evidence="2">Binds 2 manganese ions per subunit.</text>
</comment>
<protein>
    <submittedName>
        <fullName evidence="5">Oxalate decarboxylase</fullName>
        <ecNumber evidence="5">4.1.1.2</ecNumber>
    </submittedName>
</protein>
<reference evidence="5 6" key="1">
    <citation type="submission" date="2020-08" db="EMBL/GenBank/DDBJ databases">
        <title>Genomic Encyclopedia of Type Strains, Phase IV (KMG-V): Genome sequencing to study the core and pangenomes of soil and plant-associated prokaryotes.</title>
        <authorList>
            <person name="Whitman W."/>
        </authorList>
    </citation>
    <scope>NUCLEOTIDE SEQUENCE [LARGE SCALE GENOMIC DNA]</scope>
    <source>
        <strain evidence="5 6">M2T3</strain>
    </source>
</reference>
<feature type="binding site" evidence="2">
    <location>
        <position position="287"/>
    </location>
    <ligand>
        <name>Mn(2+)</name>
        <dbReference type="ChEBI" id="CHEBI:29035"/>
        <label>2</label>
    </ligand>
</feature>
<comment type="caution">
    <text evidence="5">The sequence shown here is derived from an EMBL/GenBank/DDBJ whole genome shotgun (WGS) entry which is preliminary data.</text>
</comment>
<feature type="binding site" evidence="2">
    <location>
        <position position="111"/>
    </location>
    <ligand>
        <name>Mn(2+)</name>
        <dbReference type="ChEBI" id="CHEBI:29035"/>
        <label>1</label>
    </ligand>
</feature>
<dbReference type="SUPFAM" id="SSF51182">
    <property type="entry name" value="RmlC-like cupins"/>
    <property type="match status" value="1"/>
</dbReference>
<dbReference type="PROSITE" id="PS51318">
    <property type="entry name" value="TAT"/>
    <property type="match status" value="1"/>
</dbReference>
<feature type="chain" id="PRO_5031298312" evidence="3">
    <location>
        <begin position="23"/>
        <end position="391"/>
    </location>
</feature>
<dbReference type="InterPro" id="IPR051610">
    <property type="entry name" value="GPI/OXD"/>
</dbReference>
<evidence type="ECO:0000313" key="5">
    <source>
        <dbReference type="EMBL" id="MBB6502070.1"/>
    </source>
</evidence>
<dbReference type="InterPro" id="IPR006311">
    <property type="entry name" value="TAT_signal"/>
</dbReference>
<dbReference type="GO" id="GO:0046564">
    <property type="term" value="F:oxalate decarboxylase activity"/>
    <property type="evidence" value="ECO:0007669"/>
    <property type="project" value="UniProtKB-EC"/>
</dbReference>
<organism evidence="5 6">
    <name type="scientific">Pedobacter cryoconitis</name>
    <dbReference type="NCBI Taxonomy" id="188932"/>
    <lineage>
        <taxon>Bacteria</taxon>
        <taxon>Pseudomonadati</taxon>
        <taxon>Bacteroidota</taxon>
        <taxon>Sphingobacteriia</taxon>
        <taxon>Sphingobacteriales</taxon>
        <taxon>Sphingobacteriaceae</taxon>
        <taxon>Pedobacter</taxon>
    </lineage>
</organism>
<dbReference type="EMBL" id="JACHCC010000012">
    <property type="protein sequence ID" value="MBB6502070.1"/>
    <property type="molecule type" value="Genomic_DNA"/>
</dbReference>
<evidence type="ECO:0000256" key="1">
    <source>
        <dbReference type="ARBA" id="ARBA00022723"/>
    </source>
</evidence>
<dbReference type="InterPro" id="IPR017774">
    <property type="entry name" value="Bicupin_oxalate_deCO2ase/Oxase"/>
</dbReference>
<feature type="domain" description="Cupin type-1" evidence="4">
    <location>
        <begin position="239"/>
        <end position="381"/>
    </location>
</feature>
<evidence type="ECO:0000256" key="2">
    <source>
        <dbReference type="PIRSR" id="PIRSR617774-2"/>
    </source>
</evidence>
<accession>A0A7X0MLP3</accession>
<keyword evidence="2" id="KW-0464">Manganese</keyword>